<accession>A0AAX4FUW0</accession>
<proteinExistence type="predicted"/>
<dbReference type="RefSeq" id="WP_214023322.1">
    <property type="nucleotide sequence ID" value="NZ_CP137642.1"/>
</dbReference>
<keyword evidence="3" id="KW-1185">Reference proteome</keyword>
<evidence type="ECO:0000313" key="3">
    <source>
        <dbReference type="Proteomes" id="UP001305652"/>
    </source>
</evidence>
<evidence type="ECO:0000313" key="2">
    <source>
        <dbReference type="EMBL" id="WOX57727.1"/>
    </source>
</evidence>
<protein>
    <submittedName>
        <fullName evidence="2">Thioredoxin family protein</fullName>
    </submittedName>
</protein>
<dbReference type="KEGG" id="mrc:R6Y96_00260"/>
<gene>
    <name evidence="2" type="ORF">R6Y96_00260</name>
</gene>
<dbReference type="Pfam" id="PF00085">
    <property type="entry name" value="Thioredoxin"/>
    <property type="match status" value="1"/>
</dbReference>
<evidence type="ECO:0000259" key="1">
    <source>
        <dbReference type="Pfam" id="PF00085"/>
    </source>
</evidence>
<dbReference type="AlphaFoldDB" id="A0AAX4FUW0"/>
<dbReference type="InterPro" id="IPR013766">
    <property type="entry name" value="Thioredoxin_domain"/>
</dbReference>
<dbReference type="GeneID" id="85731543"/>
<organism evidence="2 3">
    <name type="scientific">Methanoculleus receptaculi</name>
    <dbReference type="NCBI Taxonomy" id="394967"/>
    <lineage>
        <taxon>Archaea</taxon>
        <taxon>Methanobacteriati</taxon>
        <taxon>Methanobacteriota</taxon>
        <taxon>Stenosarchaea group</taxon>
        <taxon>Methanomicrobia</taxon>
        <taxon>Methanomicrobiales</taxon>
        <taxon>Methanomicrobiaceae</taxon>
        <taxon>Methanoculleus</taxon>
    </lineage>
</organism>
<dbReference type="EMBL" id="CP137642">
    <property type="protein sequence ID" value="WOX57727.1"/>
    <property type="molecule type" value="Genomic_DNA"/>
</dbReference>
<dbReference type="CDD" id="cd02947">
    <property type="entry name" value="TRX_family"/>
    <property type="match status" value="1"/>
</dbReference>
<dbReference type="Gene3D" id="3.40.30.10">
    <property type="entry name" value="Glutaredoxin"/>
    <property type="match status" value="1"/>
</dbReference>
<dbReference type="Proteomes" id="UP001305652">
    <property type="component" value="Chromosome"/>
</dbReference>
<name>A0AAX4FUW0_9EURY</name>
<reference evidence="2 3" key="1">
    <citation type="submission" date="2023-10" db="EMBL/GenBank/DDBJ databases">
        <title>The complete genome sequence of Methanoculleus receptaculi DSM 18860.</title>
        <authorList>
            <person name="Lai S.-J."/>
            <person name="You Y.-T."/>
            <person name="Chen S.-C."/>
        </authorList>
    </citation>
    <scope>NUCLEOTIDE SEQUENCE [LARGE SCALE GENOMIC DNA]</scope>
    <source>
        <strain evidence="2 3">DSM 18860</strain>
    </source>
</reference>
<feature type="domain" description="Thioredoxin" evidence="1">
    <location>
        <begin position="5"/>
        <end position="83"/>
    </location>
</feature>
<dbReference type="InterPro" id="IPR036249">
    <property type="entry name" value="Thioredoxin-like_sf"/>
</dbReference>
<sequence>MAVRVICFYQEGCMGCEEQTPILREVEKELGIEIEEIDAVRNPEYIRTYKLRVTPTILVIEDDVVRERMEGLVHREELEAAIRRHMPELAPE</sequence>
<dbReference type="SUPFAM" id="SSF52833">
    <property type="entry name" value="Thioredoxin-like"/>
    <property type="match status" value="1"/>
</dbReference>